<dbReference type="EMBL" id="CADCUW010000258">
    <property type="protein sequence ID" value="CAA9412987.1"/>
    <property type="molecule type" value="Genomic_DNA"/>
</dbReference>
<accession>A0A6J4PFF5</accession>
<proteinExistence type="predicted"/>
<protein>
    <submittedName>
        <fullName evidence="1">Uncharacterized protein</fullName>
    </submittedName>
</protein>
<name>A0A6J4PFF5_9ACTN</name>
<evidence type="ECO:0000313" key="1">
    <source>
        <dbReference type="EMBL" id="CAA9412987.1"/>
    </source>
</evidence>
<sequence length="45" mass="4746">MKGPIAEDAAAPCTSLRRGLERLQNRVAYVDGYGNRGIGAGLDRG</sequence>
<organism evidence="1">
    <name type="scientific">uncultured Rubrobacteraceae bacterium</name>
    <dbReference type="NCBI Taxonomy" id="349277"/>
    <lineage>
        <taxon>Bacteria</taxon>
        <taxon>Bacillati</taxon>
        <taxon>Actinomycetota</taxon>
        <taxon>Rubrobacteria</taxon>
        <taxon>Rubrobacterales</taxon>
        <taxon>Rubrobacteraceae</taxon>
        <taxon>environmental samples</taxon>
    </lineage>
</organism>
<reference evidence="1" key="1">
    <citation type="submission" date="2020-02" db="EMBL/GenBank/DDBJ databases">
        <authorList>
            <person name="Meier V. D."/>
        </authorList>
    </citation>
    <scope>NUCLEOTIDE SEQUENCE</scope>
    <source>
        <strain evidence="1">AVDCRST_MAG01</strain>
    </source>
</reference>
<gene>
    <name evidence="1" type="ORF">AVDCRST_MAG01-01-1738</name>
</gene>
<dbReference type="AlphaFoldDB" id="A0A6J4PFF5"/>